<keyword evidence="6 7" id="KW-0472">Membrane</keyword>
<evidence type="ECO:0000256" key="6">
    <source>
        <dbReference type="ARBA" id="ARBA00023136"/>
    </source>
</evidence>
<dbReference type="InterPro" id="IPR006153">
    <property type="entry name" value="Cation/H_exchanger_TM"/>
</dbReference>
<dbReference type="Gene3D" id="3.40.50.720">
    <property type="entry name" value="NAD(P)-binding Rossmann-like Domain"/>
    <property type="match status" value="1"/>
</dbReference>
<evidence type="ECO:0000256" key="3">
    <source>
        <dbReference type="ARBA" id="ARBA00022448"/>
    </source>
</evidence>
<feature type="transmembrane region" description="Helical" evidence="7">
    <location>
        <begin position="88"/>
        <end position="110"/>
    </location>
</feature>
<keyword evidence="3" id="KW-0813">Transport</keyword>
<comment type="subcellular location">
    <subcellularLocation>
        <location evidence="1">Membrane</location>
        <topology evidence="1">Multi-pass membrane protein</topology>
    </subcellularLocation>
</comment>
<name>A0A8J3N1M6_9CHLR</name>
<evidence type="ECO:0000313" key="10">
    <source>
        <dbReference type="Proteomes" id="UP000597444"/>
    </source>
</evidence>
<feature type="transmembrane region" description="Helical" evidence="7">
    <location>
        <begin position="327"/>
        <end position="349"/>
    </location>
</feature>
<feature type="transmembrane region" description="Helical" evidence="7">
    <location>
        <begin position="148"/>
        <end position="170"/>
    </location>
</feature>
<proteinExistence type="inferred from homology"/>
<keyword evidence="10" id="KW-1185">Reference proteome</keyword>
<dbReference type="GO" id="GO:0006813">
    <property type="term" value="P:potassium ion transport"/>
    <property type="evidence" value="ECO:0007669"/>
    <property type="project" value="InterPro"/>
</dbReference>
<dbReference type="EMBL" id="BNJK01000001">
    <property type="protein sequence ID" value="GHO95274.1"/>
    <property type="molecule type" value="Genomic_DNA"/>
</dbReference>
<dbReference type="InterPro" id="IPR038770">
    <property type="entry name" value="Na+/solute_symporter_sf"/>
</dbReference>
<keyword evidence="5 7" id="KW-1133">Transmembrane helix</keyword>
<evidence type="ECO:0000313" key="9">
    <source>
        <dbReference type="EMBL" id="GHO95274.1"/>
    </source>
</evidence>
<feature type="transmembrane region" description="Helical" evidence="7">
    <location>
        <begin position="220"/>
        <end position="253"/>
    </location>
</feature>
<dbReference type="RefSeq" id="WP_220205961.1">
    <property type="nucleotide sequence ID" value="NZ_BNJK01000001.1"/>
</dbReference>
<accession>A0A8J3N1M6</accession>
<dbReference type="AlphaFoldDB" id="A0A8J3N1M6"/>
<dbReference type="GO" id="GO:0016020">
    <property type="term" value="C:membrane"/>
    <property type="evidence" value="ECO:0007669"/>
    <property type="project" value="UniProtKB-SubCell"/>
</dbReference>
<comment type="caution">
    <text evidence="9">The sequence shown here is derived from an EMBL/GenBank/DDBJ whole genome shotgun (WGS) entry which is preliminary data.</text>
</comment>
<sequence length="595" mass="64348">MQDYPILINITVALVAAFVGGIIARRLKLPALVGYLLAGIVIGPFTPGFVGDQHTIRELADLGIIFLLFGVGLHFSLRDLWAVRDIALPGAILQMLICASLGILLTRFWGWELASGVVLGLSIAVASTVVVLRNLMDRGLLNTTTGQVAVGWLVQEDLATVLILVLLPAFSAQSTQPIWLTAGLALLKTAIFAAIMLFVGIRIIPWALQHIVHFRSRELFIVAVVVITLGTALGAAALFGVSLALGAFLAGVVVNESAYSHQVEIEILPFRETFAVLFFVSIGMLVNPLLLVTRPAEVFSLAALIIIGKSLIILVLGLFFARPARTMLILAVSLNQIGEFSFLVGQSGLALKLLTQEQYQLLLMGALFSIVINPLIFWGLPWIEKGLRSTPALWRRLDRHAPVPELTDEVQHNHVVIVGYGRVGQHLVEVLTRLDVSFLVVELDAGRVAELRQQGIPTLYGDAGDSEILLHAHLPTARAVVITIPDAVAAATAVATAHSVAPDVLLLARAATRDNVRQLTELGATSVIYPELEGGLALLDQALIRLGYSEQKVHQYLEAVRQDSYDLTISSPREQEALAKLRPSLALQEQPRGSE</sequence>
<comment type="similarity">
    <text evidence="2">Belongs to the monovalent cation:proton antiporter 2 (CPA2) transporter (TC 2.A.37) family.</text>
</comment>
<keyword evidence="4 7" id="KW-0812">Transmembrane</keyword>
<feature type="transmembrane region" description="Helical" evidence="7">
    <location>
        <begin position="31"/>
        <end position="50"/>
    </location>
</feature>
<feature type="transmembrane region" description="Helical" evidence="7">
    <location>
        <begin position="116"/>
        <end position="136"/>
    </location>
</feature>
<feature type="transmembrane region" description="Helical" evidence="7">
    <location>
        <begin position="6"/>
        <end position="24"/>
    </location>
</feature>
<reference evidence="9" key="1">
    <citation type="submission" date="2020-10" db="EMBL/GenBank/DDBJ databases">
        <title>Taxonomic study of unclassified bacteria belonging to the class Ktedonobacteria.</title>
        <authorList>
            <person name="Yabe S."/>
            <person name="Wang C.M."/>
            <person name="Zheng Y."/>
            <person name="Sakai Y."/>
            <person name="Cavaletti L."/>
            <person name="Monciardini P."/>
            <person name="Donadio S."/>
        </authorList>
    </citation>
    <scope>NUCLEOTIDE SEQUENCE</scope>
    <source>
        <strain evidence="9">ID150040</strain>
    </source>
</reference>
<dbReference type="Gene3D" id="1.20.1530.20">
    <property type="match status" value="1"/>
</dbReference>
<dbReference type="GO" id="GO:1902600">
    <property type="term" value="P:proton transmembrane transport"/>
    <property type="evidence" value="ECO:0007669"/>
    <property type="project" value="InterPro"/>
</dbReference>
<feature type="transmembrane region" description="Helical" evidence="7">
    <location>
        <begin position="299"/>
        <end position="321"/>
    </location>
</feature>
<evidence type="ECO:0000256" key="1">
    <source>
        <dbReference type="ARBA" id="ARBA00004141"/>
    </source>
</evidence>
<dbReference type="SUPFAM" id="SSF51735">
    <property type="entry name" value="NAD(P)-binding Rossmann-fold domains"/>
    <property type="match status" value="1"/>
</dbReference>
<evidence type="ECO:0000256" key="2">
    <source>
        <dbReference type="ARBA" id="ARBA00005551"/>
    </source>
</evidence>
<feature type="transmembrane region" description="Helical" evidence="7">
    <location>
        <begin position="273"/>
        <end position="292"/>
    </location>
</feature>
<dbReference type="InterPro" id="IPR003148">
    <property type="entry name" value="RCK_N"/>
</dbReference>
<feature type="transmembrane region" description="Helical" evidence="7">
    <location>
        <begin position="361"/>
        <end position="383"/>
    </location>
</feature>
<feature type="transmembrane region" description="Helical" evidence="7">
    <location>
        <begin position="190"/>
        <end position="208"/>
    </location>
</feature>
<dbReference type="Pfam" id="PF00999">
    <property type="entry name" value="Na_H_Exchanger"/>
    <property type="match status" value="1"/>
</dbReference>
<evidence type="ECO:0000256" key="4">
    <source>
        <dbReference type="ARBA" id="ARBA00022692"/>
    </source>
</evidence>
<evidence type="ECO:0000256" key="7">
    <source>
        <dbReference type="SAM" id="Phobius"/>
    </source>
</evidence>
<evidence type="ECO:0000259" key="8">
    <source>
        <dbReference type="PROSITE" id="PS51201"/>
    </source>
</evidence>
<dbReference type="PROSITE" id="PS51201">
    <property type="entry name" value="RCK_N"/>
    <property type="match status" value="1"/>
</dbReference>
<dbReference type="Proteomes" id="UP000597444">
    <property type="component" value="Unassembled WGS sequence"/>
</dbReference>
<dbReference type="Pfam" id="PF02254">
    <property type="entry name" value="TrkA_N"/>
    <property type="match status" value="1"/>
</dbReference>
<dbReference type="InterPro" id="IPR036291">
    <property type="entry name" value="NAD(P)-bd_dom_sf"/>
</dbReference>
<evidence type="ECO:0000256" key="5">
    <source>
        <dbReference type="ARBA" id="ARBA00022989"/>
    </source>
</evidence>
<feature type="domain" description="RCK N-terminal" evidence="8">
    <location>
        <begin position="412"/>
        <end position="529"/>
    </location>
</feature>
<dbReference type="PANTHER" id="PTHR42751">
    <property type="entry name" value="SODIUM/HYDROGEN EXCHANGER FAMILY/TRKA DOMAIN PROTEIN"/>
    <property type="match status" value="1"/>
</dbReference>
<protein>
    <submittedName>
        <fullName evidence="9">Sodium/hydrogen exchanger</fullName>
    </submittedName>
</protein>
<dbReference type="GO" id="GO:0015297">
    <property type="term" value="F:antiporter activity"/>
    <property type="evidence" value="ECO:0007669"/>
    <property type="project" value="InterPro"/>
</dbReference>
<dbReference type="PANTHER" id="PTHR42751:SF1">
    <property type="entry name" value="CATION_PROTON ANTIPORTER YBAL-RELATED"/>
    <property type="match status" value="1"/>
</dbReference>
<feature type="transmembrane region" description="Helical" evidence="7">
    <location>
        <begin position="62"/>
        <end position="81"/>
    </location>
</feature>
<gene>
    <name evidence="9" type="ORF">KSF_053220</name>
</gene>
<organism evidence="9 10">
    <name type="scientific">Reticulibacter mediterranei</name>
    <dbReference type="NCBI Taxonomy" id="2778369"/>
    <lineage>
        <taxon>Bacteria</taxon>
        <taxon>Bacillati</taxon>
        <taxon>Chloroflexota</taxon>
        <taxon>Ktedonobacteria</taxon>
        <taxon>Ktedonobacterales</taxon>
        <taxon>Reticulibacteraceae</taxon>
        <taxon>Reticulibacter</taxon>
    </lineage>
</organism>